<sequence>MKLPIIILATLATCMARDIPSNLQRFYDTVKNAGPCTGDDLLQDGLFDQDDSTDEWSYCDRNFTGRGLYIKGPGTDLANTDIDCDGDQQNADPRCLGSSDTQPATAFRRQVQRLSNITDLNASIHPYVVLGNIGAVTFDPRDHGIEPLSVVAVVCGGQLIYGIWGDINGNDGMALVGEGSLALATACFGDSMNGNNGHDEPDVLYLAFSGRNAVPRNANWAARSYEEFEASIMALGDALVARV</sequence>
<protein>
    <recommendedName>
        <fullName evidence="10">Endo-chitosanase</fullName>
        <ecNumber evidence="10">3.2.1.132</ecNumber>
    </recommendedName>
</protein>
<keyword evidence="8 10" id="KW-0326">Glycosidase</keyword>
<keyword evidence="6 10" id="KW-0378">Hydrolase</keyword>
<keyword evidence="12" id="KW-1185">Reference proteome</keyword>
<comment type="function">
    <text evidence="10">Chitosanase catalyzing the endo-type cleavage of chitosan, the deacylated form of chitin. Chitosanase may be crucial in the degradation of the deacetylated portion of chitin in the fungal cell wall.</text>
</comment>
<organism evidence="11 12">
    <name type="scientific">Aspergillus glaucus CBS 516.65</name>
    <dbReference type="NCBI Taxonomy" id="1160497"/>
    <lineage>
        <taxon>Eukaryota</taxon>
        <taxon>Fungi</taxon>
        <taxon>Dikarya</taxon>
        <taxon>Ascomycota</taxon>
        <taxon>Pezizomycotina</taxon>
        <taxon>Eurotiomycetes</taxon>
        <taxon>Eurotiomycetidae</taxon>
        <taxon>Eurotiales</taxon>
        <taxon>Aspergillaceae</taxon>
        <taxon>Aspergillus</taxon>
        <taxon>Aspergillus subgen. Aspergillus</taxon>
    </lineage>
</organism>
<dbReference type="InterPro" id="IPR009939">
    <property type="entry name" value="Chitosanase_fungal"/>
</dbReference>
<dbReference type="OrthoDB" id="4756206at2759"/>
<accession>A0A1L9V892</accession>
<dbReference type="PANTHER" id="PTHR42061:SF6">
    <property type="entry name" value="ENDO-CHITOSANASE"/>
    <property type="match status" value="1"/>
</dbReference>
<dbReference type="GO" id="GO:0016977">
    <property type="term" value="F:chitosanase activity"/>
    <property type="evidence" value="ECO:0007669"/>
    <property type="project" value="UniProtKB-EC"/>
</dbReference>
<evidence type="ECO:0000313" key="12">
    <source>
        <dbReference type="Proteomes" id="UP000184300"/>
    </source>
</evidence>
<dbReference type="Proteomes" id="UP000184300">
    <property type="component" value="Unassembled WGS sequence"/>
</dbReference>
<evidence type="ECO:0000256" key="6">
    <source>
        <dbReference type="ARBA" id="ARBA00022801"/>
    </source>
</evidence>
<evidence type="ECO:0000313" key="11">
    <source>
        <dbReference type="EMBL" id="OJJ80140.1"/>
    </source>
</evidence>
<comment type="similarity">
    <text evidence="3 10">Belongs to the glycosyl hydrolase 75 family.</text>
</comment>
<dbReference type="STRING" id="1160497.A0A1L9V892"/>
<keyword evidence="5 10" id="KW-0732">Signal</keyword>
<evidence type="ECO:0000256" key="5">
    <source>
        <dbReference type="ARBA" id="ARBA00022729"/>
    </source>
</evidence>
<evidence type="ECO:0000256" key="2">
    <source>
        <dbReference type="ARBA" id="ARBA00004613"/>
    </source>
</evidence>
<comment type="subcellular location">
    <subcellularLocation>
        <location evidence="2 10">Secreted</location>
    </subcellularLocation>
</comment>
<keyword evidence="9 10" id="KW-0624">Polysaccharide degradation</keyword>
<dbReference type="EC" id="3.2.1.132" evidence="10"/>
<dbReference type="EMBL" id="KV878912">
    <property type="protein sequence ID" value="OJJ80140.1"/>
    <property type="molecule type" value="Genomic_DNA"/>
</dbReference>
<evidence type="ECO:0000256" key="9">
    <source>
        <dbReference type="ARBA" id="ARBA00023326"/>
    </source>
</evidence>
<dbReference type="GO" id="GO:0000272">
    <property type="term" value="P:polysaccharide catabolic process"/>
    <property type="evidence" value="ECO:0007669"/>
    <property type="project" value="UniProtKB-KW"/>
</dbReference>
<evidence type="ECO:0000256" key="4">
    <source>
        <dbReference type="ARBA" id="ARBA00022525"/>
    </source>
</evidence>
<proteinExistence type="inferred from homology"/>
<keyword evidence="4" id="KW-0964">Secreted</keyword>
<dbReference type="RefSeq" id="XP_022396838.1">
    <property type="nucleotide sequence ID" value="XM_022547590.1"/>
</dbReference>
<feature type="chain" id="PRO_5011833401" description="Endo-chitosanase" evidence="10">
    <location>
        <begin position="17"/>
        <end position="243"/>
    </location>
</feature>
<evidence type="ECO:0000256" key="1">
    <source>
        <dbReference type="ARBA" id="ARBA00000405"/>
    </source>
</evidence>
<evidence type="ECO:0000256" key="8">
    <source>
        <dbReference type="ARBA" id="ARBA00023295"/>
    </source>
</evidence>
<dbReference type="GeneID" id="34463851"/>
<evidence type="ECO:0000256" key="3">
    <source>
        <dbReference type="ARBA" id="ARBA00007799"/>
    </source>
</evidence>
<keyword evidence="7" id="KW-0119">Carbohydrate metabolism</keyword>
<gene>
    <name evidence="11" type="ORF">ASPGLDRAFT_51703</name>
</gene>
<feature type="signal peptide" evidence="10">
    <location>
        <begin position="1"/>
        <end position="16"/>
    </location>
</feature>
<evidence type="ECO:0000256" key="7">
    <source>
        <dbReference type="ARBA" id="ARBA00023277"/>
    </source>
</evidence>
<dbReference type="AlphaFoldDB" id="A0A1L9V892"/>
<dbReference type="PANTHER" id="PTHR42061">
    <property type="entry name" value="ENDO-CHITOSANASE"/>
    <property type="match status" value="1"/>
</dbReference>
<dbReference type="VEuPathDB" id="FungiDB:ASPGLDRAFT_51703"/>
<name>A0A1L9V892_ASPGL</name>
<evidence type="ECO:0000256" key="10">
    <source>
        <dbReference type="RuleBase" id="RU361208"/>
    </source>
</evidence>
<reference evidence="12" key="1">
    <citation type="journal article" date="2017" name="Genome Biol.">
        <title>Comparative genomics reveals high biological diversity and specific adaptations in the industrially and medically important fungal genus Aspergillus.</title>
        <authorList>
            <person name="de Vries R.P."/>
            <person name="Riley R."/>
            <person name="Wiebenga A."/>
            <person name="Aguilar-Osorio G."/>
            <person name="Amillis S."/>
            <person name="Uchima C.A."/>
            <person name="Anderluh G."/>
            <person name="Asadollahi M."/>
            <person name="Askin M."/>
            <person name="Barry K."/>
            <person name="Battaglia E."/>
            <person name="Bayram O."/>
            <person name="Benocci T."/>
            <person name="Braus-Stromeyer S.A."/>
            <person name="Caldana C."/>
            <person name="Canovas D."/>
            <person name="Cerqueira G.C."/>
            <person name="Chen F."/>
            <person name="Chen W."/>
            <person name="Choi C."/>
            <person name="Clum A."/>
            <person name="Dos Santos R.A."/>
            <person name="Damasio A.R."/>
            <person name="Diallinas G."/>
            <person name="Emri T."/>
            <person name="Fekete E."/>
            <person name="Flipphi M."/>
            <person name="Freyberg S."/>
            <person name="Gallo A."/>
            <person name="Gournas C."/>
            <person name="Habgood R."/>
            <person name="Hainaut M."/>
            <person name="Harispe M.L."/>
            <person name="Henrissat B."/>
            <person name="Hilden K.S."/>
            <person name="Hope R."/>
            <person name="Hossain A."/>
            <person name="Karabika E."/>
            <person name="Karaffa L."/>
            <person name="Karanyi Z."/>
            <person name="Krasevec N."/>
            <person name="Kuo A."/>
            <person name="Kusch H."/>
            <person name="LaButti K."/>
            <person name="Lagendijk E.L."/>
            <person name="Lapidus A."/>
            <person name="Levasseur A."/>
            <person name="Lindquist E."/>
            <person name="Lipzen A."/>
            <person name="Logrieco A.F."/>
            <person name="MacCabe A."/>
            <person name="Maekelae M.R."/>
            <person name="Malavazi I."/>
            <person name="Melin P."/>
            <person name="Meyer V."/>
            <person name="Mielnichuk N."/>
            <person name="Miskei M."/>
            <person name="Molnar A.P."/>
            <person name="Mule G."/>
            <person name="Ngan C.Y."/>
            <person name="Orejas M."/>
            <person name="Orosz E."/>
            <person name="Ouedraogo J.P."/>
            <person name="Overkamp K.M."/>
            <person name="Park H.-S."/>
            <person name="Perrone G."/>
            <person name="Piumi F."/>
            <person name="Punt P.J."/>
            <person name="Ram A.F."/>
            <person name="Ramon A."/>
            <person name="Rauscher S."/>
            <person name="Record E."/>
            <person name="Riano-Pachon D.M."/>
            <person name="Robert V."/>
            <person name="Roehrig J."/>
            <person name="Ruller R."/>
            <person name="Salamov A."/>
            <person name="Salih N.S."/>
            <person name="Samson R.A."/>
            <person name="Sandor E."/>
            <person name="Sanguinetti M."/>
            <person name="Schuetze T."/>
            <person name="Sepcic K."/>
            <person name="Shelest E."/>
            <person name="Sherlock G."/>
            <person name="Sophianopoulou V."/>
            <person name="Squina F.M."/>
            <person name="Sun H."/>
            <person name="Susca A."/>
            <person name="Todd R.B."/>
            <person name="Tsang A."/>
            <person name="Unkles S.E."/>
            <person name="van de Wiele N."/>
            <person name="van Rossen-Uffink D."/>
            <person name="Oliveira J.V."/>
            <person name="Vesth T.C."/>
            <person name="Visser J."/>
            <person name="Yu J.-H."/>
            <person name="Zhou M."/>
            <person name="Andersen M.R."/>
            <person name="Archer D.B."/>
            <person name="Baker S.E."/>
            <person name="Benoit I."/>
            <person name="Brakhage A.A."/>
            <person name="Braus G.H."/>
            <person name="Fischer R."/>
            <person name="Frisvad J.C."/>
            <person name="Goldman G.H."/>
            <person name="Houbraken J."/>
            <person name="Oakley B."/>
            <person name="Pocsi I."/>
            <person name="Scazzocchio C."/>
            <person name="Seiboth B."/>
            <person name="vanKuyk P.A."/>
            <person name="Wortman J."/>
            <person name="Dyer P.S."/>
            <person name="Grigoriev I.V."/>
        </authorList>
    </citation>
    <scope>NUCLEOTIDE SEQUENCE [LARGE SCALE GENOMIC DNA]</scope>
    <source>
        <strain evidence="12">CBS 516.65</strain>
    </source>
</reference>
<dbReference type="Pfam" id="PF07335">
    <property type="entry name" value="Glyco_hydro_75"/>
    <property type="match status" value="1"/>
</dbReference>
<dbReference type="GO" id="GO:0005576">
    <property type="term" value="C:extracellular region"/>
    <property type="evidence" value="ECO:0007669"/>
    <property type="project" value="UniProtKB-SubCell"/>
</dbReference>
<comment type="catalytic activity">
    <reaction evidence="1 10">
        <text>Endohydrolysis of beta-(1-&gt;4)-linkages between D-glucosamine residues in a partly acetylated chitosan.</text>
        <dbReference type="EC" id="3.2.1.132"/>
    </reaction>
</comment>